<evidence type="ECO:0000313" key="6">
    <source>
        <dbReference type="Proteomes" id="UP000325286"/>
    </source>
</evidence>
<gene>
    <name evidence="5" type="ORF">UC8_50350</name>
</gene>
<dbReference type="RefSeq" id="WP_157609890.1">
    <property type="nucleotide sequence ID" value="NZ_LWSJ01000076.1"/>
</dbReference>
<protein>
    <recommendedName>
        <fullName evidence="4">Methyltransferase domain-containing protein</fullName>
    </recommendedName>
</protein>
<keyword evidence="2" id="KW-0808">Transferase</keyword>
<reference evidence="5 6" key="1">
    <citation type="submission" date="2019-08" db="EMBL/GenBank/DDBJ databases">
        <title>Deep-cultivation of Planctomycetes and their phenomic and genomic characterization uncovers novel biology.</title>
        <authorList>
            <person name="Wiegand S."/>
            <person name="Jogler M."/>
            <person name="Boedeker C."/>
            <person name="Pinto D."/>
            <person name="Vollmers J."/>
            <person name="Rivas-Marin E."/>
            <person name="Kohn T."/>
            <person name="Peeters S.H."/>
            <person name="Heuer A."/>
            <person name="Rast P."/>
            <person name="Oberbeckmann S."/>
            <person name="Bunk B."/>
            <person name="Jeske O."/>
            <person name="Meyerdierks A."/>
            <person name="Storesund J.E."/>
            <person name="Kallscheuer N."/>
            <person name="Luecker S."/>
            <person name="Lage O.M."/>
            <person name="Pohl T."/>
            <person name="Merkel B.J."/>
            <person name="Hornburger P."/>
            <person name="Mueller R.-W."/>
            <person name="Bruemmer F."/>
            <person name="Labrenz M."/>
            <person name="Spormann A.M."/>
            <person name="Op den Camp H."/>
            <person name="Overmann J."/>
            <person name="Amann R."/>
            <person name="Jetten M.S.M."/>
            <person name="Mascher T."/>
            <person name="Medema M.H."/>
            <person name="Devos D.P."/>
            <person name="Kaster A.-K."/>
            <person name="Ovreas L."/>
            <person name="Rohde M."/>
            <person name="Galperin M.Y."/>
            <person name="Jogler C."/>
        </authorList>
    </citation>
    <scope>NUCLEOTIDE SEQUENCE [LARGE SCALE GENOMIC DNA]</scope>
    <source>
        <strain evidence="5 6">UC8</strain>
    </source>
</reference>
<keyword evidence="3" id="KW-0949">S-adenosyl-L-methionine</keyword>
<dbReference type="PANTHER" id="PTHR43464">
    <property type="entry name" value="METHYLTRANSFERASE"/>
    <property type="match status" value="1"/>
</dbReference>
<dbReference type="AlphaFoldDB" id="A0A5B9QY95"/>
<evidence type="ECO:0000313" key="5">
    <source>
        <dbReference type="EMBL" id="QEG42992.1"/>
    </source>
</evidence>
<dbReference type="KEGG" id="rul:UC8_50350"/>
<evidence type="ECO:0000259" key="4">
    <source>
        <dbReference type="Pfam" id="PF13649"/>
    </source>
</evidence>
<proteinExistence type="predicted"/>
<evidence type="ECO:0000256" key="1">
    <source>
        <dbReference type="ARBA" id="ARBA00022603"/>
    </source>
</evidence>
<dbReference type="InterPro" id="IPR041698">
    <property type="entry name" value="Methyltransf_25"/>
</dbReference>
<dbReference type="GO" id="GO:0032259">
    <property type="term" value="P:methylation"/>
    <property type="evidence" value="ECO:0007669"/>
    <property type="project" value="UniProtKB-KW"/>
</dbReference>
<accession>A0A5B9QY95</accession>
<sequence>MAISVLPNRQQIPHPMRVAYSLLRRTVSRKREYDSSTYWKSRAQDEGQASVLWVNPAYNDLYRVRQQEIMSNYVKPLATGSRVLDIGCGIGVVARMIAELNDQVHVDAVDFEEMVERAKEETNSSQIRYLASSAEDYCPGAELYDLIVSSGCYSAIRDLDSMRKSFANAARMLKPGGQILMIDPFHRNKWMSRAWFSSKQVVDAFSELGLKLTFRSGVLFWPYREWLANSPYDDTTIAKRFAAGEKWLHRLGAHAWADYKVLVFRRNQA</sequence>
<dbReference type="Pfam" id="PF13649">
    <property type="entry name" value="Methyltransf_25"/>
    <property type="match status" value="1"/>
</dbReference>
<dbReference type="CDD" id="cd02440">
    <property type="entry name" value="AdoMet_MTases"/>
    <property type="match status" value="1"/>
</dbReference>
<dbReference type="InterPro" id="IPR029063">
    <property type="entry name" value="SAM-dependent_MTases_sf"/>
</dbReference>
<dbReference type="GO" id="GO:0008168">
    <property type="term" value="F:methyltransferase activity"/>
    <property type="evidence" value="ECO:0007669"/>
    <property type="project" value="UniProtKB-KW"/>
</dbReference>
<dbReference type="Gene3D" id="3.40.50.150">
    <property type="entry name" value="Vaccinia Virus protein VP39"/>
    <property type="match status" value="1"/>
</dbReference>
<evidence type="ECO:0000256" key="3">
    <source>
        <dbReference type="ARBA" id="ARBA00022691"/>
    </source>
</evidence>
<feature type="domain" description="Methyltransferase" evidence="4">
    <location>
        <begin position="83"/>
        <end position="177"/>
    </location>
</feature>
<dbReference type="Proteomes" id="UP000325286">
    <property type="component" value="Chromosome"/>
</dbReference>
<dbReference type="PANTHER" id="PTHR43464:SF19">
    <property type="entry name" value="UBIQUINONE BIOSYNTHESIS O-METHYLTRANSFERASE, MITOCHONDRIAL"/>
    <property type="match status" value="1"/>
</dbReference>
<dbReference type="EMBL" id="CP042914">
    <property type="protein sequence ID" value="QEG42992.1"/>
    <property type="molecule type" value="Genomic_DNA"/>
</dbReference>
<keyword evidence="6" id="KW-1185">Reference proteome</keyword>
<organism evidence="5 6">
    <name type="scientific">Roseimaritima ulvae</name>
    <dbReference type="NCBI Taxonomy" id="980254"/>
    <lineage>
        <taxon>Bacteria</taxon>
        <taxon>Pseudomonadati</taxon>
        <taxon>Planctomycetota</taxon>
        <taxon>Planctomycetia</taxon>
        <taxon>Pirellulales</taxon>
        <taxon>Pirellulaceae</taxon>
        <taxon>Roseimaritima</taxon>
    </lineage>
</organism>
<name>A0A5B9QY95_9BACT</name>
<dbReference type="SUPFAM" id="SSF53335">
    <property type="entry name" value="S-adenosyl-L-methionine-dependent methyltransferases"/>
    <property type="match status" value="1"/>
</dbReference>
<evidence type="ECO:0000256" key="2">
    <source>
        <dbReference type="ARBA" id="ARBA00022679"/>
    </source>
</evidence>
<keyword evidence="1" id="KW-0489">Methyltransferase</keyword>